<dbReference type="CDD" id="cd03156">
    <property type="entry name" value="uroplakin_I_like_LEL"/>
    <property type="match status" value="1"/>
</dbReference>
<dbReference type="PROSITE" id="PS00421">
    <property type="entry name" value="TM4_1"/>
    <property type="match status" value="1"/>
</dbReference>
<dbReference type="AlphaFoldDB" id="A0AAJ7WW04"/>
<keyword evidence="6" id="KW-0325">Glycoprotein</keyword>
<feature type="transmembrane region" description="Helical" evidence="10">
    <location>
        <begin position="84"/>
        <end position="108"/>
    </location>
</feature>
<evidence type="ECO:0000256" key="5">
    <source>
        <dbReference type="ARBA" id="ARBA00023136"/>
    </source>
</evidence>
<dbReference type="Pfam" id="PF00335">
    <property type="entry name" value="Tetraspanin"/>
    <property type="match status" value="1"/>
</dbReference>
<evidence type="ECO:0000256" key="2">
    <source>
        <dbReference type="ARBA" id="ARBA00006840"/>
    </source>
</evidence>
<comment type="subcellular location">
    <subcellularLocation>
        <location evidence="1">Lysosome membrane</location>
        <topology evidence="1">Multi-pass membrane protein</topology>
    </subcellularLocation>
    <subcellularLocation>
        <location evidence="10">Membrane</location>
        <topology evidence="10">Multi-pass membrane protein</topology>
    </subcellularLocation>
</comment>
<evidence type="ECO:0000256" key="10">
    <source>
        <dbReference type="RuleBase" id="RU361218"/>
    </source>
</evidence>
<evidence type="ECO:0000256" key="7">
    <source>
        <dbReference type="ARBA" id="ARBA00023228"/>
    </source>
</evidence>
<dbReference type="GO" id="GO:0005886">
    <property type="term" value="C:plasma membrane"/>
    <property type="evidence" value="ECO:0007669"/>
    <property type="project" value="TreeGrafter"/>
</dbReference>
<dbReference type="PRINTS" id="PR00259">
    <property type="entry name" value="TMFOUR"/>
</dbReference>
<dbReference type="InterPro" id="IPR018503">
    <property type="entry name" value="Tetraspanin_CS"/>
</dbReference>
<protein>
    <recommendedName>
        <fullName evidence="10">Tetraspanin</fullName>
    </recommendedName>
</protein>
<keyword evidence="3 10" id="KW-0812">Transmembrane</keyword>
<comment type="subunit">
    <text evidence="8">Interacts with SLC19A2. Interacts with NTRK1/TRKA.</text>
</comment>
<evidence type="ECO:0000313" key="12">
    <source>
        <dbReference type="RefSeq" id="XP_032812224.1"/>
    </source>
</evidence>
<proteinExistence type="inferred from homology"/>
<evidence type="ECO:0000313" key="11">
    <source>
        <dbReference type="Proteomes" id="UP001318040"/>
    </source>
</evidence>
<dbReference type="GeneID" id="116943488"/>
<dbReference type="InterPro" id="IPR008952">
    <property type="entry name" value="Tetraspanin_EC2_sf"/>
</dbReference>
<evidence type="ECO:0000256" key="6">
    <source>
        <dbReference type="ARBA" id="ARBA00023180"/>
    </source>
</evidence>
<dbReference type="PIRSF" id="PIRSF002419">
    <property type="entry name" value="Tetraspanin"/>
    <property type="match status" value="1"/>
</dbReference>
<gene>
    <name evidence="12" type="primary">TSPAN1</name>
</gene>
<keyword evidence="5 10" id="KW-0472">Membrane</keyword>
<reference evidence="12" key="1">
    <citation type="submission" date="2025-08" db="UniProtKB">
        <authorList>
            <consortium name="RefSeq"/>
        </authorList>
    </citation>
    <scope>IDENTIFICATION</scope>
    <source>
        <tissue evidence="12">Sperm</tissue>
    </source>
</reference>
<organism evidence="11 12">
    <name type="scientific">Petromyzon marinus</name>
    <name type="common">Sea lamprey</name>
    <dbReference type="NCBI Taxonomy" id="7757"/>
    <lineage>
        <taxon>Eukaryota</taxon>
        <taxon>Metazoa</taxon>
        <taxon>Chordata</taxon>
        <taxon>Craniata</taxon>
        <taxon>Vertebrata</taxon>
        <taxon>Cyclostomata</taxon>
        <taxon>Hyperoartia</taxon>
        <taxon>Petromyzontiformes</taxon>
        <taxon>Petromyzontidae</taxon>
        <taxon>Petromyzon</taxon>
    </lineage>
</organism>
<evidence type="ECO:0000256" key="8">
    <source>
        <dbReference type="ARBA" id="ARBA00046464"/>
    </source>
</evidence>
<accession>A0AAJ7WW04</accession>
<comment type="similarity">
    <text evidence="2 10">Belongs to the tetraspanin (TM4SF) family.</text>
</comment>
<evidence type="ECO:0000256" key="9">
    <source>
        <dbReference type="ARBA" id="ARBA00054958"/>
    </source>
</evidence>
<comment type="function">
    <text evidence="9">Structural component of specialized membrane microdomains known as tetraspanin-enriched microdomains (TERMs), which act as platforms for receptor clustering and signaling. Participates thereby in diverse biological functions such as cell signal transduction, adhesion, migration and protein trafficking. Regulates neuronal differentiation in response to NGF by facilitating NGF-mediated activation of NTRK1/TRKA receptor tyrosine kinase and subsequent downstream signaling pathways. Plays a role in the inhibition of TNFalpha-induced apoptosis. Mechanistically, inhibits the NF-kappa-B signaling pathway by blocking phosphorylation of CHUK. Also promotes the stability of the thiamine transporter 1/SLC19A2 in intestinal epithelial cells leading to an increase of thiamine uptake process.</text>
</comment>
<dbReference type="PANTHER" id="PTHR19282">
    <property type="entry name" value="TETRASPANIN"/>
    <property type="match status" value="1"/>
</dbReference>
<evidence type="ECO:0000256" key="1">
    <source>
        <dbReference type="ARBA" id="ARBA00004155"/>
    </source>
</evidence>
<dbReference type="Proteomes" id="UP001318040">
    <property type="component" value="Chromosome 1"/>
</dbReference>
<dbReference type="KEGG" id="pmrn:116943488"/>
<feature type="transmembrane region" description="Helical" evidence="10">
    <location>
        <begin position="54"/>
        <end position="77"/>
    </location>
</feature>
<dbReference type="SUPFAM" id="SSF48652">
    <property type="entry name" value="Tetraspanin"/>
    <property type="match status" value="1"/>
</dbReference>
<keyword evidence="4 10" id="KW-1133">Transmembrane helix</keyword>
<sequence length="287" mass="30497">MSCYGFLRGMMVFFNVIVFLGGCLLLGAGVWIKVDGSSFTRILGPDLAVHFVNVGYFCIAAGGLLIIFGVLGCFAAWKESKCLLMTFFIIVLIIFIAEVAAGISALLYGSLVASLLQGQAMKSIKEDYGQTGSKQVITDAWNAIMQEFQCCGFTNYTDFDGSYFQSHGNSLYPKQCCSSKPTSSPTSTAASTIFSTASNSTSVNATSSSPTSSSPTTFNSTLPGTFNSTSSSNGTCSNSYLNGCYDQLKYLFEKNAYIIGGIAAGTCGLELAAMIVSLILYCKVDKD</sequence>
<dbReference type="CTD" id="10103"/>
<dbReference type="Gene3D" id="1.10.1450.10">
    <property type="entry name" value="Tetraspanin"/>
    <property type="match status" value="1"/>
</dbReference>
<dbReference type="InterPro" id="IPR000301">
    <property type="entry name" value="Tetraspanin_animals"/>
</dbReference>
<name>A0AAJ7WW04_PETMA</name>
<evidence type="ECO:0000256" key="3">
    <source>
        <dbReference type="ARBA" id="ARBA00022692"/>
    </source>
</evidence>
<dbReference type="GO" id="GO:0005765">
    <property type="term" value="C:lysosomal membrane"/>
    <property type="evidence" value="ECO:0007669"/>
    <property type="project" value="UniProtKB-SubCell"/>
</dbReference>
<keyword evidence="11" id="KW-1185">Reference proteome</keyword>
<dbReference type="PANTHER" id="PTHR19282:SF216">
    <property type="entry name" value="TETRASPANIN-1"/>
    <property type="match status" value="1"/>
</dbReference>
<dbReference type="RefSeq" id="XP_032812224.1">
    <property type="nucleotide sequence ID" value="XM_032956333.1"/>
</dbReference>
<evidence type="ECO:0000256" key="4">
    <source>
        <dbReference type="ARBA" id="ARBA00022989"/>
    </source>
</evidence>
<dbReference type="InterPro" id="IPR018499">
    <property type="entry name" value="Tetraspanin/Peripherin"/>
</dbReference>
<feature type="transmembrane region" description="Helical" evidence="10">
    <location>
        <begin position="256"/>
        <end position="281"/>
    </location>
</feature>
<keyword evidence="7" id="KW-0458">Lysosome</keyword>
<feature type="transmembrane region" description="Helical" evidence="10">
    <location>
        <begin position="12"/>
        <end position="34"/>
    </location>
</feature>